<gene>
    <name evidence="1" type="ORF">VMCG_03450</name>
</gene>
<sequence length="183" mass="19026">MYSRSKADIKALLPDQTRGFKDLLEGDLNEPGLVGLVQQRDPEVGRVGQQVRRHGDPEGLVERRVEDIGPWAVGLGRGAVLLGAPCHLDAGVQLIAVALEAEGAGDEHRGEADDLVLGLALGGRDDTLVGDEVVEPGVEDDLGVHGLALVVAVGNILDDLGQQPAGTALLGTTDANRLLDGQA</sequence>
<proteinExistence type="predicted"/>
<reference evidence="1 2" key="1">
    <citation type="submission" date="2015-09" db="EMBL/GenBank/DDBJ databases">
        <title>Host preference determinants of Valsa canker pathogens revealed by comparative genomics.</title>
        <authorList>
            <person name="Yin Z."/>
            <person name="Huang L."/>
        </authorList>
    </citation>
    <scope>NUCLEOTIDE SEQUENCE [LARGE SCALE GENOMIC DNA]</scope>
    <source>
        <strain evidence="1 2">03-1</strain>
    </source>
</reference>
<comment type="caution">
    <text evidence="1">The sequence shown here is derived from an EMBL/GenBank/DDBJ whole genome shotgun (WGS) entry which is preliminary data.</text>
</comment>
<accession>A0A423WW77</accession>
<evidence type="ECO:0000313" key="2">
    <source>
        <dbReference type="Proteomes" id="UP000283895"/>
    </source>
</evidence>
<keyword evidence="2" id="KW-1185">Reference proteome</keyword>
<dbReference type="AlphaFoldDB" id="A0A423WW77"/>
<dbReference type="Proteomes" id="UP000283895">
    <property type="component" value="Unassembled WGS sequence"/>
</dbReference>
<organism evidence="1 2">
    <name type="scientific">Cytospora schulzeri</name>
    <dbReference type="NCBI Taxonomy" id="448051"/>
    <lineage>
        <taxon>Eukaryota</taxon>
        <taxon>Fungi</taxon>
        <taxon>Dikarya</taxon>
        <taxon>Ascomycota</taxon>
        <taxon>Pezizomycotina</taxon>
        <taxon>Sordariomycetes</taxon>
        <taxon>Sordariomycetidae</taxon>
        <taxon>Diaporthales</taxon>
        <taxon>Cytosporaceae</taxon>
        <taxon>Cytospora</taxon>
    </lineage>
</organism>
<name>A0A423WW77_9PEZI</name>
<evidence type="ECO:0000313" key="1">
    <source>
        <dbReference type="EMBL" id="ROW07738.1"/>
    </source>
</evidence>
<protein>
    <submittedName>
        <fullName evidence="1">Uncharacterized protein</fullName>
    </submittedName>
</protein>
<dbReference type="EMBL" id="LKEA01000007">
    <property type="protein sequence ID" value="ROW07738.1"/>
    <property type="molecule type" value="Genomic_DNA"/>
</dbReference>